<name>A0A2T2NNX2_CORCC</name>
<keyword evidence="7 10" id="KW-0472">Membrane</keyword>
<dbReference type="PANTHER" id="PTHR19139:SF283">
    <property type="entry name" value="AQUAPORIN"/>
    <property type="match status" value="1"/>
</dbReference>
<organism evidence="11 12">
    <name type="scientific">Corynespora cassiicola Philippines</name>
    <dbReference type="NCBI Taxonomy" id="1448308"/>
    <lineage>
        <taxon>Eukaryota</taxon>
        <taxon>Fungi</taxon>
        <taxon>Dikarya</taxon>
        <taxon>Ascomycota</taxon>
        <taxon>Pezizomycotina</taxon>
        <taxon>Dothideomycetes</taxon>
        <taxon>Pleosporomycetidae</taxon>
        <taxon>Pleosporales</taxon>
        <taxon>Corynesporascaceae</taxon>
        <taxon>Corynespora</taxon>
    </lineage>
</organism>
<dbReference type="GO" id="GO:0015250">
    <property type="term" value="F:water channel activity"/>
    <property type="evidence" value="ECO:0007669"/>
    <property type="project" value="TreeGrafter"/>
</dbReference>
<dbReference type="InterPro" id="IPR023271">
    <property type="entry name" value="Aquaporin-like"/>
</dbReference>
<dbReference type="Pfam" id="PF00230">
    <property type="entry name" value="MIP"/>
    <property type="match status" value="1"/>
</dbReference>
<keyword evidence="12" id="KW-1185">Reference proteome</keyword>
<dbReference type="STRING" id="1448308.A0A2T2NNX2"/>
<feature type="compositionally biased region" description="Basic and acidic residues" evidence="9">
    <location>
        <begin position="500"/>
        <end position="510"/>
    </location>
</feature>
<comment type="similarity">
    <text evidence="2">Belongs to the MIP/aquaporin (TC 1.A.8) family.</text>
</comment>
<feature type="transmembrane region" description="Helical" evidence="10">
    <location>
        <begin position="256"/>
        <end position="274"/>
    </location>
</feature>
<evidence type="ECO:0000256" key="1">
    <source>
        <dbReference type="ARBA" id="ARBA00004141"/>
    </source>
</evidence>
<dbReference type="Proteomes" id="UP000240883">
    <property type="component" value="Unassembled WGS sequence"/>
</dbReference>
<feature type="transmembrane region" description="Helical" evidence="10">
    <location>
        <begin position="304"/>
        <end position="324"/>
    </location>
</feature>
<dbReference type="InterPro" id="IPR034294">
    <property type="entry name" value="Aquaporin_transptr"/>
</dbReference>
<evidence type="ECO:0000256" key="5">
    <source>
        <dbReference type="ARBA" id="ARBA00022737"/>
    </source>
</evidence>
<dbReference type="FunFam" id="1.20.1080.10:FF:000014">
    <property type="entry name" value="Aquaporin 1"/>
    <property type="match status" value="1"/>
</dbReference>
<dbReference type="SUPFAM" id="SSF81338">
    <property type="entry name" value="Aquaporin-like"/>
    <property type="match status" value="1"/>
</dbReference>
<evidence type="ECO:0000256" key="8">
    <source>
        <dbReference type="ARBA" id="ARBA00034651"/>
    </source>
</evidence>
<feature type="region of interest" description="Disordered" evidence="9">
    <location>
        <begin position="148"/>
        <end position="198"/>
    </location>
</feature>
<keyword evidence="3" id="KW-0813">Transport</keyword>
<dbReference type="Gene3D" id="1.20.1080.10">
    <property type="entry name" value="Glycerol uptake facilitator protein"/>
    <property type="match status" value="1"/>
</dbReference>
<sequence length="516" mass="57294">MAQEPTSGTLPVYYGERMNDGTVVESPHNAGPRPSESRDALLRLPIQPEEARVHGEVLSPRTPISPNSGLGLNTVNSAPPARSNSRKVGSDPNRWVTYAMDARADDYNHQSRRFEEIGPTDPRPSFSQRGAYIEDYDDEEDRPRVYRRPVRGHTRPPPSHNQIAGPSVRMSHDQGPRRSMDTYRSYRRPSTDYDETPTKKGWYYYDGKDNGSPPYSRAYAGGGGGYKGPPRRPPSTEEVLRLPWTMWMNSNAKNHFVAFIGEFVGTTMFLFFAFSGTQVANIGSNDNSDSNTTTGADTGFSPQVLQYIALVFAFSLMVNVWIFFRISGGLFNPAVTFAMLLTKSMSPLKFTLLLIAQLAGGIFSSFLVKVLFPTPLNVRTTLSADTSIAQGLFIEAILTAELVFTIFMLAKEKHKATFIAPVGIGLSLFIAELVGVYYTGGSLNPARSFGPCVVTGVFDREHWIYWLGPGLGAIIAVAFYRFIKILEYEMANPGQDDNDQEVREKEKEETQTQGRA</sequence>
<dbReference type="PRINTS" id="PR00783">
    <property type="entry name" value="MINTRINSICP"/>
</dbReference>
<feature type="transmembrane region" description="Helical" evidence="10">
    <location>
        <begin position="463"/>
        <end position="483"/>
    </location>
</feature>
<evidence type="ECO:0000256" key="6">
    <source>
        <dbReference type="ARBA" id="ARBA00022989"/>
    </source>
</evidence>
<comment type="subcellular location">
    <subcellularLocation>
        <location evidence="1">Membrane</location>
        <topology evidence="1">Multi-pass membrane protein</topology>
    </subcellularLocation>
</comment>
<dbReference type="AlphaFoldDB" id="A0A2T2NNX2"/>
<feature type="region of interest" description="Disordered" evidence="9">
    <location>
        <begin position="106"/>
        <end position="128"/>
    </location>
</feature>
<evidence type="ECO:0000256" key="3">
    <source>
        <dbReference type="ARBA" id="ARBA00022448"/>
    </source>
</evidence>
<keyword evidence="5" id="KW-0677">Repeat</keyword>
<dbReference type="EMBL" id="KZ678135">
    <property type="protein sequence ID" value="PSN67124.1"/>
    <property type="molecule type" value="Genomic_DNA"/>
</dbReference>
<gene>
    <name evidence="11" type="ORF">BS50DRAFT_383058</name>
</gene>
<accession>A0A2T2NNX2</accession>
<feature type="transmembrane region" description="Helical" evidence="10">
    <location>
        <begin position="350"/>
        <end position="372"/>
    </location>
</feature>
<evidence type="ECO:0000256" key="2">
    <source>
        <dbReference type="ARBA" id="ARBA00006175"/>
    </source>
</evidence>
<protein>
    <submittedName>
        <fullName evidence="11">Aquaporin-like protein</fullName>
    </submittedName>
</protein>
<dbReference type="GO" id="GO:0005886">
    <property type="term" value="C:plasma membrane"/>
    <property type="evidence" value="ECO:0007669"/>
    <property type="project" value="TreeGrafter"/>
</dbReference>
<dbReference type="PANTHER" id="PTHR19139">
    <property type="entry name" value="AQUAPORIN TRANSPORTER"/>
    <property type="match status" value="1"/>
</dbReference>
<dbReference type="CDD" id="cd00333">
    <property type="entry name" value="MIP"/>
    <property type="match status" value="1"/>
</dbReference>
<feature type="transmembrane region" description="Helical" evidence="10">
    <location>
        <begin position="392"/>
        <end position="410"/>
    </location>
</feature>
<comment type="catalytic activity">
    <reaction evidence="8">
        <text>H2O(in) = H2O(out)</text>
        <dbReference type="Rhea" id="RHEA:29667"/>
        <dbReference type="ChEBI" id="CHEBI:15377"/>
    </reaction>
</comment>
<feature type="compositionally biased region" description="Basic and acidic residues" evidence="9">
    <location>
        <begin position="170"/>
        <end position="181"/>
    </location>
</feature>
<evidence type="ECO:0000256" key="4">
    <source>
        <dbReference type="ARBA" id="ARBA00022692"/>
    </source>
</evidence>
<evidence type="ECO:0000256" key="7">
    <source>
        <dbReference type="ARBA" id="ARBA00023136"/>
    </source>
</evidence>
<evidence type="ECO:0000313" key="12">
    <source>
        <dbReference type="Proteomes" id="UP000240883"/>
    </source>
</evidence>
<evidence type="ECO:0000256" key="10">
    <source>
        <dbReference type="SAM" id="Phobius"/>
    </source>
</evidence>
<feature type="compositionally biased region" description="Basic and acidic residues" evidence="9">
    <location>
        <begin position="106"/>
        <end position="116"/>
    </location>
</feature>
<evidence type="ECO:0000256" key="9">
    <source>
        <dbReference type="SAM" id="MobiDB-lite"/>
    </source>
</evidence>
<feature type="region of interest" description="Disordered" evidence="9">
    <location>
        <begin position="1"/>
        <end position="94"/>
    </location>
</feature>
<evidence type="ECO:0000313" key="11">
    <source>
        <dbReference type="EMBL" id="PSN67124.1"/>
    </source>
</evidence>
<keyword evidence="6 10" id="KW-1133">Transmembrane helix</keyword>
<feature type="transmembrane region" description="Helical" evidence="10">
    <location>
        <begin position="417"/>
        <end position="438"/>
    </location>
</feature>
<keyword evidence="4 10" id="KW-0812">Transmembrane</keyword>
<reference evidence="11 12" key="1">
    <citation type="journal article" date="2018" name="Front. Microbiol.">
        <title>Genome-Wide Analysis of Corynespora cassiicola Leaf Fall Disease Putative Effectors.</title>
        <authorList>
            <person name="Lopez D."/>
            <person name="Ribeiro S."/>
            <person name="Label P."/>
            <person name="Fumanal B."/>
            <person name="Venisse J.S."/>
            <person name="Kohler A."/>
            <person name="de Oliveira R.R."/>
            <person name="Labutti K."/>
            <person name="Lipzen A."/>
            <person name="Lail K."/>
            <person name="Bauer D."/>
            <person name="Ohm R.A."/>
            <person name="Barry K.W."/>
            <person name="Spatafora J."/>
            <person name="Grigoriev I.V."/>
            <person name="Martin F.M."/>
            <person name="Pujade-Renaud V."/>
        </authorList>
    </citation>
    <scope>NUCLEOTIDE SEQUENCE [LARGE SCALE GENOMIC DNA]</scope>
    <source>
        <strain evidence="11 12">Philippines</strain>
    </source>
</reference>
<dbReference type="InterPro" id="IPR000425">
    <property type="entry name" value="MIP"/>
</dbReference>
<feature type="region of interest" description="Disordered" evidence="9">
    <location>
        <begin position="493"/>
        <end position="516"/>
    </location>
</feature>
<feature type="compositionally biased region" description="Polar residues" evidence="9">
    <location>
        <begin position="62"/>
        <end position="87"/>
    </location>
</feature>
<proteinExistence type="inferred from homology"/>
<dbReference type="OrthoDB" id="3222at2759"/>